<keyword evidence="3 5" id="KW-0378">Hydrolase</keyword>
<comment type="catalytic activity">
    <reaction evidence="5">
        <text>N(7)-methyl-GTP + H2O = N(7)-methyl-GMP + diphosphate + H(+)</text>
        <dbReference type="Rhea" id="RHEA:58744"/>
        <dbReference type="ChEBI" id="CHEBI:15377"/>
        <dbReference type="ChEBI" id="CHEBI:15378"/>
        <dbReference type="ChEBI" id="CHEBI:33019"/>
        <dbReference type="ChEBI" id="CHEBI:58285"/>
        <dbReference type="ChEBI" id="CHEBI:87133"/>
    </reaction>
</comment>
<proteinExistence type="inferred from homology"/>
<reference evidence="6" key="1">
    <citation type="journal article" date="2021" name="ISME J.">
        <title>Genomic evolution of the class Acidithiobacillia: deep-branching Proteobacteria living in extreme acidic conditions.</title>
        <authorList>
            <person name="Moya-Beltran A."/>
            <person name="Beard S."/>
            <person name="Rojas-Villalobos C."/>
            <person name="Issotta F."/>
            <person name="Gallardo Y."/>
            <person name="Ulloa R."/>
            <person name="Giaveno A."/>
            <person name="Degli Esposti M."/>
            <person name="Johnson D.B."/>
            <person name="Quatrini R."/>
        </authorList>
    </citation>
    <scope>NUCLEOTIDE SEQUENCE</scope>
    <source>
        <strain evidence="6">VAN18-1</strain>
    </source>
</reference>
<dbReference type="RefSeq" id="WP_215871113.1">
    <property type="nucleotide sequence ID" value="NZ_JAAXYO010000152.1"/>
</dbReference>
<dbReference type="HAMAP" id="MF_00528">
    <property type="entry name" value="Maf"/>
    <property type="match status" value="1"/>
</dbReference>
<name>A0AAE3CK58_9PROT</name>
<dbReference type="AlphaFoldDB" id="A0AAE3CK58"/>
<feature type="site" description="Important for substrate specificity" evidence="5">
    <location>
        <position position="11"/>
    </location>
</feature>
<comment type="caution">
    <text evidence="5">Lacks conserved residue(s) required for the propagation of feature annotation.</text>
</comment>
<comment type="similarity">
    <text evidence="5">Belongs to the Maf family. YceF subfamily.</text>
</comment>
<comment type="function">
    <text evidence="5">Nucleoside triphosphate pyrophosphatase that hydrolyzes 7-methyl-GTP (m(7)GTP). May have a dual role in cell division arrest and in preventing the incorporation of modified nucleotides into cellular nucleic acids.</text>
</comment>
<dbReference type="Pfam" id="PF02545">
    <property type="entry name" value="Maf"/>
    <property type="match status" value="1"/>
</dbReference>
<evidence type="ECO:0000256" key="4">
    <source>
        <dbReference type="ARBA" id="ARBA00023080"/>
    </source>
</evidence>
<gene>
    <name evidence="6" type="primary">maf</name>
    <name evidence="6" type="ORF">HFQ13_10085</name>
</gene>
<keyword evidence="2 5" id="KW-0963">Cytoplasm</keyword>
<feature type="site" description="Important for substrate specificity" evidence="5">
    <location>
        <position position="152"/>
    </location>
</feature>
<evidence type="ECO:0000256" key="2">
    <source>
        <dbReference type="ARBA" id="ARBA00022490"/>
    </source>
</evidence>
<comment type="cofactor">
    <cofactor evidence="5">
        <name>a divalent metal cation</name>
        <dbReference type="ChEBI" id="CHEBI:60240"/>
    </cofactor>
</comment>
<evidence type="ECO:0000313" key="6">
    <source>
        <dbReference type="EMBL" id="MBU2788542.1"/>
    </source>
</evidence>
<organism evidence="6 7">
    <name type="scientific">Igneacidithiobacillus copahuensis</name>
    <dbReference type="NCBI Taxonomy" id="2724909"/>
    <lineage>
        <taxon>Bacteria</taxon>
        <taxon>Pseudomonadati</taxon>
        <taxon>Pseudomonadota</taxon>
        <taxon>Acidithiobacillia</taxon>
        <taxon>Acidithiobacillales</taxon>
        <taxon>Acidithiobacillaceae</taxon>
        <taxon>Igneacidithiobacillus</taxon>
    </lineage>
</organism>
<dbReference type="PANTHER" id="PTHR43213">
    <property type="entry name" value="BIFUNCTIONAL DTTP/UTP PYROPHOSPHATASE/METHYLTRANSFERASE PROTEIN-RELATED"/>
    <property type="match status" value="1"/>
</dbReference>
<dbReference type="CDD" id="cd00555">
    <property type="entry name" value="Maf"/>
    <property type="match status" value="1"/>
</dbReference>
<protein>
    <recommendedName>
        <fullName evidence="5">7-methyl-GTP pyrophosphatase</fullName>
        <shortName evidence="5">m(7)GTP pyrophosphatase</shortName>
        <ecNumber evidence="5">3.6.1.-</ecNumber>
    </recommendedName>
</protein>
<dbReference type="SUPFAM" id="SSF52972">
    <property type="entry name" value="ITPase-like"/>
    <property type="match status" value="1"/>
</dbReference>
<evidence type="ECO:0000256" key="3">
    <source>
        <dbReference type="ARBA" id="ARBA00022801"/>
    </source>
</evidence>
<dbReference type="Gene3D" id="3.90.950.10">
    <property type="match status" value="1"/>
</dbReference>
<dbReference type="Proteomes" id="UP001197378">
    <property type="component" value="Unassembled WGS sequence"/>
</dbReference>
<comment type="caution">
    <text evidence="6">The sequence shown here is derived from an EMBL/GenBank/DDBJ whole genome shotgun (WGS) entry which is preliminary data.</text>
</comment>
<evidence type="ECO:0000256" key="1">
    <source>
        <dbReference type="ARBA" id="ARBA00004496"/>
    </source>
</evidence>
<evidence type="ECO:0000313" key="7">
    <source>
        <dbReference type="Proteomes" id="UP001197378"/>
    </source>
</evidence>
<dbReference type="NCBIfam" id="TIGR00172">
    <property type="entry name" value="maf"/>
    <property type="match status" value="1"/>
</dbReference>
<dbReference type="InterPro" id="IPR003697">
    <property type="entry name" value="Maf-like"/>
</dbReference>
<keyword evidence="7" id="KW-1185">Reference proteome</keyword>
<dbReference type="EC" id="3.6.1.-" evidence="5"/>
<evidence type="ECO:0000256" key="5">
    <source>
        <dbReference type="HAMAP-Rule" id="MF_00528"/>
    </source>
</evidence>
<sequence length="190" mass="21029">MQLILASSSPYRRELLARLGIPFTWQSPAIDESRKTQEAPEALVQRLAYEKARAIWQQHPKAWVIGADQLVRCDGALLGKSGSAEQAFAQLQMMQGQKVELLNGLCLLGPSGDAQTELIPYHVLMRKFGEDEIVRYIEKEQPFDCAGSLRSEGLGICLIERMEGEDPNAIIGLPLIRLSAMLRAAGFPLP</sequence>
<keyword evidence="4 5" id="KW-0546">Nucleotide metabolism</keyword>
<dbReference type="GO" id="GO:0005737">
    <property type="term" value="C:cytoplasm"/>
    <property type="evidence" value="ECO:0007669"/>
    <property type="project" value="UniProtKB-SubCell"/>
</dbReference>
<feature type="site" description="Important for substrate specificity" evidence="5">
    <location>
        <position position="69"/>
    </location>
</feature>
<dbReference type="PIRSF" id="PIRSF006305">
    <property type="entry name" value="Maf"/>
    <property type="match status" value="1"/>
</dbReference>
<accession>A0AAE3CK58</accession>
<dbReference type="EMBL" id="JAAXYO010000152">
    <property type="protein sequence ID" value="MBU2788542.1"/>
    <property type="molecule type" value="Genomic_DNA"/>
</dbReference>
<dbReference type="InterPro" id="IPR029001">
    <property type="entry name" value="ITPase-like_fam"/>
</dbReference>
<dbReference type="GO" id="GO:0047429">
    <property type="term" value="F:nucleoside triphosphate diphosphatase activity"/>
    <property type="evidence" value="ECO:0007669"/>
    <property type="project" value="InterPro"/>
</dbReference>
<feature type="active site" description="Proton acceptor" evidence="5">
    <location>
        <position position="68"/>
    </location>
</feature>
<dbReference type="PANTHER" id="PTHR43213:SF10">
    <property type="entry name" value="7-METHYL-GTP PYROPHOSPHATASE"/>
    <property type="match status" value="1"/>
</dbReference>
<dbReference type="GO" id="GO:0009117">
    <property type="term" value="P:nucleotide metabolic process"/>
    <property type="evidence" value="ECO:0007669"/>
    <property type="project" value="UniProtKB-KW"/>
</dbReference>
<comment type="subcellular location">
    <subcellularLocation>
        <location evidence="1 5">Cytoplasm</location>
    </subcellularLocation>
</comment>